<feature type="region of interest" description="Disordered" evidence="1">
    <location>
        <begin position="1"/>
        <end position="104"/>
    </location>
</feature>
<protein>
    <submittedName>
        <fullName evidence="2">Uncharacterized protein</fullName>
    </submittedName>
</protein>
<dbReference type="EMBL" id="KZ825242">
    <property type="protein sequence ID" value="PYI13485.1"/>
    <property type="molecule type" value="Genomic_DNA"/>
</dbReference>
<evidence type="ECO:0000313" key="3">
    <source>
        <dbReference type="Proteomes" id="UP000249829"/>
    </source>
</evidence>
<organism evidence="2 3">
    <name type="scientific">Aspergillus violaceofuscus (strain CBS 115571)</name>
    <dbReference type="NCBI Taxonomy" id="1450538"/>
    <lineage>
        <taxon>Eukaryota</taxon>
        <taxon>Fungi</taxon>
        <taxon>Dikarya</taxon>
        <taxon>Ascomycota</taxon>
        <taxon>Pezizomycotina</taxon>
        <taxon>Eurotiomycetes</taxon>
        <taxon>Eurotiomycetidae</taxon>
        <taxon>Eurotiales</taxon>
        <taxon>Aspergillaceae</taxon>
        <taxon>Aspergillus</taxon>
    </lineage>
</organism>
<gene>
    <name evidence="2" type="ORF">BO99DRAFT_407502</name>
</gene>
<evidence type="ECO:0000256" key="1">
    <source>
        <dbReference type="SAM" id="MobiDB-lite"/>
    </source>
</evidence>
<proteinExistence type="predicted"/>
<dbReference type="AlphaFoldDB" id="A0A2V5GQS9"/>
<reference evidence="2 3" key="1">
    <citation type="submission" date="2018-02" db="EMBL/GenBank/DDBJ databases">
        <title>The genomes of Aspergillus section Nigri reveals drivers in fungal speciation.</title>
        <authorList>
            <consortium name="DOE Joint Genome Institute"/>
            <person name="Vesth T.C."/>
            <person name="Nybo J."/>
            <person name="Theobald S."/>
            <person name="Brandl J."/>
            <person name="Frisvad J.C."/>
            <person name="Nielsen K.F."/>
            <person name="Lyhne E.K."/>
            <person name="Kogle M.E."/>
            <person name="Kuo A."/>
            <person name="Riley R."/>
            <person name="Clum A."/>
            <person name="Nolan M."/>
            <person name="Lipzen A."/>
            <person name="Salamov A."/>
            <person name="Henrissat B."/>
            <person name="Wiebenga A."/>
            <person name="De vries R.P."/>
            <person name="Grigoriev I.V."/>
            <person name="Mortensen U.H."/>
            <person name="Andersen M.R."/>
            <person name="Baker S.E."/>
        </authorList>
    </citation>
    <scope>NUCLEOTIDE SEQUENCE [LARGE SCALE GENOMIC DNA]</scope>
    <source>
        <strain evidence="2 3">CBS 115571</strain>
    </source>
</reference>
<dbReference type="Proteomes" id="UP000249829">
    <property type="component" value="Unassembled WGS sequence"/>
</dbReference>
<name>A0A2V5GQS9_ASPV1</name>
<feature type="compositionally biased region" description="Basic and acidic residues" evidence="1">
    <location>
        <begin position="38"/>
        <end position="51"/>
    </location>
</feature>
<keyword evidence="3" id="KW-1185">Reference proteome</keyword>
<evidence type="ECO:0000313" key="2">
    <source>
        <dbReference type="EMBL" id="PYI13485.1"/>
    </source>
</evidence>
<accession>A0A2V5GQS9</accession>
<feature type="compositionally biased region" description="Basic and acidic residues" evidence="1">
    <location>
        <begin position="89"/>
        <end position="104"/>
    </location>
</feature>
<sequence length="104" mass="11635">MRQASVTVKTKGGRRAKESGSGSGSGREWLCVAQNESESERKSKRENRPDKQQQQPDKPGSQAADARMASGITNLRKKRVRLQASRQQVELRGREKVREEVGDN</sequence>